<reference evidence="7 8" key="1">
    <citation type="submission" date="2019-06" db="EMBL/GenBank/DDBJ databases">
        <title>An operon consisting of a P-type ATPase gene and a transcriptional regular gene given the different cadmium resistance in Bacillus vietamensis 151-6 and Bacillus marisflavi 151-25.</title>
        <authorList>
            <person name="Yu X."/>
        </authorList>
    </citation>
    <scope>NUCLEOTIDE SEQUENCE [LARGE SCALE GENOMIC DNA]</scope>
    <source>
        <strain evidence="7 8">151-6</strain>
    </source>
</reference>
<proteinExistence type="inferred from homology"/>
<dbReference type="GO" id="GO:0016020">
    <property type="term" value="C:membrane"/>
    <property type="evidence" value="ECO:0007669"/>
    <property type="project" value="UniProtKB-SubCell"/>
</dbReference>
<dbReference type="EMBL" id="CP047394">
    <property type="protein sequence ID" value="QHE60731.1"/>
    <property type="molecule type" value="Genomic_DNA"/>
</dbReference>
<dbReference type="RefSeq" id="WP_159361624.1">
    <property type="nucleotide sequence ID" value="NZ_CP047394.1"/>
</dbReference>
<feature type="transmembrane region" description="Helical" evidence="6">
    <location>
        <begin position="173"/>
        <end position="191"/>
    </location>
</feature>
<dbReference type="Pfam" id="PF03741">
    <property type="entry name" value="TerC"/>
    <property type="match status" value="1"/>
</dbReference>
<gene>
    <name evidence="7" type="ORF">FHE72_06525</name>
</gene>
<evidence type="ECO:0000256" key="2">
    <source>
        <dbReference type="ARBA" id="ARBA00007511"/>
    </source>
</evidence>
<dbReference type="NCBIfam" id="TIGR03717">
    <property type="entry name" value="R_switched_YjbE"/>
    <property type="match status" value="1"/>
</dbReference>
<feature type="transmembrane region" description="Helical" evidence="6">
    <location>
        <begin position="52"/>
        <end position="73"/>
    </location>
</feature>
<dbReference type="PANTHER" id="PTHR30238:SF4">
    <property type="entry name" value="SLL1022 PROTEIN"/>
    <property type="match status" value="1"/>
</dbReference>
<dbReference type="Proteomes" id="UP000465062">
    <property type="component" value="Chromosome"/>
</dbReference>
<dbReference type="InterPro" id="IPR005496">
    <property type="entry name" value="Integral_membrane_TerC"/>
</dbReference>
<accession>A0A6I6UNG7</accession>
<name>A0A6I6UNG7_9BACI</name>
<protein>
    <submittedName>
        <fullName evidence="7">YjbE family putative metal transport protein</fullName>
    </submittedName>
</protein>
<sequence length="244" mass="26530">MDLLFPLGLAISTGAIIALLKIIAIDIILSGDNAIVIAMATRRLPKDLQNKAIFWGTAGAVILRIFFAAIIVYLLKIPYVHLIGGVLLLWIAYQVLVEDEDEEEANIKSHTGLRQAIMTIIVADAAMSLDNVVAVAGAAHGHIGMIALGVFISIPIMIFGSKAIVKILERFRWIAYLGAGILAYTAGEMIVSDEKFLDLINLHHGTITTIITIGLMILVLLLGYLANKRTQSNSQRKNVEQYNA</sequence>
<evidence type="ECO:0000256" key="5">
    <source>
        <dbReference type="ARBA" id="ARBA00023136"/>
    </source>
</evidence>
<feature type="transmembrane region" description="Helical" evidence="6">
    <location>
        <begin position="6"/>
        <end position="31"/>
    </location>
</feature>
<evidence type="ECO:0000256" key="4">
    <source>
        <dbReference type="ARBA" id="ARBA00022989"/>
    </source>
</evidence>
<evidence type="ECO:0000313" key="7">
    <source>
        <dbReference type="EMBL" id="QHE60731.1"/>
    </source>
</evidence>
<dbReference type="PANTHER" id="PTHR30238">
    <property type="entry name" value="MEMBRANE BOUND PREDICTED REDOX MODULATOR"/>
    <property type="match status" value="1"/>
</dbReference>
<keyword evidence="5 6" id="KW-0472">Membrane</keyword>
<evidence type="ECO:0000256" key="3">
    <source>
        <dbReference type="ARBA" id="ARBA00022692"/>
    </source>
</evidence>
<evidence type="ECO:0000256" key="1">
    <source>
        <dbReference type="ARBA" id="ARBA00004141"/>
    </source>
</evidence>
<evidence type="ECO:0000256" key="6">
    <source>
        <dbReference type="SAM" id="Phobius"/>
    </source>
</evidence>
<keyword evidence="4 6" id="KW-1133">Transmembrane helix</keyword>
<comment type="subcellular location">
    <subcellularLocation>
        <location evidence="1">Membrane</location>
        <topology evidence="1">Multi-pass membrane protein</topology>
    </subcellularLocation>
</comment>
<dbReference type="InterPro" id="IPR022301">
    <property type="entry name" value="Integral_membrane_YjbE"/>
</dbReference>
<feature type="transmembrane region" description="Helical" evidence="6">
    <location>
        <begin position="203"/>
        <end position="226"/>
    </location>
</feature>
<comment type="similarity">
    <text evidence="2">Belongs to the TerC family.</text>
</comment>
<dbReference type="KEGG" id="bvq:FHE72_06525"/>
<keyword evidence="3 6" id="KW-0812">Transmembrane</keyword>
<feature type="transmembrane region" description="Helical" evidence="6">
    <location>
        <begin position="79"/>
        <end position="96"/>
    </location>
</feature>
<feature type="transmembrane region" description="Helical" evidence="6">
    <location>
        <begin position="142"/>
        <end position="161"/>
    </location>
</feature>
<organism evidence="7 8">
    <name type="scientific">Rossellomorea vietnamensis</name>
    <dbReference type="NCBI Taxonomy" id="218284"/>
    <lineage>
        <taxon>Bacteria</taxon>
        <taxon>Bacillati</taxon>
        <taxon>Bacillota</taxon>
        <taxon>Bacilli</taxon>
        <taxon>Bacillales</taxon>
        <taxon>Bacillaceae</taxon>
        <taxon>Rossellomorea</taxon>
    </lineage>
</organism>
<evidence type="ECO:0000313" key="8">
    <source>
        <dbReference type="Proteomes" id="UP000465062"/>
    </source>
</evidence>
<dbReference type="AlphaFoldDB" id="A0A6I6UNG7"/>